<dbReference type="SUPFAM" id="SSF54106">
    <property type="entry name" value="LysM domain"/>
    <property type="match status" value="1"/>
</dbReference>
<evidence type="ECO:0000313" key="3">
    <source>
        <dbReference type="EMBL" id="MBX30731.1"/>
    </source>
</evidence>
<reference evidence="3" key="1">
    <citation type="submission" date="2018-02" db="EMBL/GenBank/DDBJ databases">
        <title>Rhizophora mucronata_Transcriptome.</title>
        <authorList>
            <person name="Meera S.P."/>
            <person name="Sreeshan A."/>
            <person name="Augustine A."/>
        </authorList>
    </citation>
    <scope>NUCLEOTIDE SEQUENCE</scope>
    <source>
        <tissue evidence="3">Leaf</tissue>
    </source>
</reference>
<dbReference type="EMBL" id="GGEC01050247">
    <property type="protein sequence ID" value="MBX30731.1"/>
    <property type="molecule type" value="Transcribed_RNA"/>
</dbReference>
<name>A0A2P2MKG8_RHIMU</name>
<dbReference type="AlphaFoldDB" id="A0A2P2MKG8"/>
<dbReference type="Gene3D" id="3.10.350.10">
    <property type="entry name" value="LysM domain"/>
    <property type="match status" value="1"/>
</dbReference>
<dbReference type="InterPro" id="IPR052611">
    <property type="entry name" value="Plant_RLK_LysM"/>
</dbReference>
<feature type="domain" description="LysM" evidence="2">
    <location>
        <begin position="154"/>
        <end position="198"/>
    </location>
</feature>
<evidence type="ECO:0000259" key="2">
    <source>
        <dbReference type="PROSITE" id="PS51782"/>
    </source>
</evidence>
<evidence type="ECO:0000256" key="1">
    <source>
        <dbReference type="SAM" id="SignalP"/>
    </source>
</evidence>
<dbReference type="PANTHER" id="PTHR45927">
    <property type="entry name" value="LYSM-DOMAIN RECEPTOR-LIKE KINASE-RELATED"/>
    <property type="match status" value="1"/>
</dbReference>
<proteinExistence type="predicted"/>
<accession>A0A2P2MKG8</accession>
<dbReference type="InterPro" id="IPR036779">
    <property type="entry name" value="LysM_dom_sf"/>
</dbReference>
<dbReference type="PANTHER" id="PTHR45927:SF6">
    <property type="entry name" value="PROTEIN LYK5"/>
    <property type="match status" value="1"/>
</dbReference>
<feature type="chain" id="PRO_5015130163" evidence="1">
    <location>
        <begin position="28"/>
        <end position="203"/>
    </location>
</feature>
<keyword evidence="1" id="KW-0732">Signal</keyword>
<protein>
    <submittedName>
        <fullName evidence="3">Uncharacterized protein MANES_04G134300</fullName>
    </submittedName>
</protein>
<dbReference type="SMART" id="SM00257">
    <property type="entry name" value="LysM"/>
    <property type="match status" value="1"/>
</dbReference>
<dbReference type="InterPro" id="IPR018392">
    <property type="entry name" value="LysM"/>
</dbReference>
<sequence>MGCHLRSELWIPLICCFLSLQIHVFHSYSTQPIICTDTTRLCTSFLAFKPQKNQTLAVIQSMFDVLSQDVTIEGNDRGYIFIKKNCSCLSTDKVYFTNTTYTVKSSEGNVYDIVINAYDGLAFLPNITRKARNGAVVSLRLFCRCSNGLWNYLMSYVMREGDTLESLASRFGVSMDSIEAVNGIENPDNVTAGALYYIPLNSG</sequence>
<dbReference type="PROSITE" id="PS51782">
    <property type="entry name" value="LYSM"/>
    <property type="match status" value="1"/>
</dbReference>
<organism evidence="3">
    <name type="scientific">Rhizophora mucronata</name>
    <name type="common">Asiatic mangrove</name>
    <dbReference type="NCBI Taxonomy" id="61149"/>
    <lineage>
        <taxon>Eukaryota</taxon>
        <taxon>Viridiplantae</taxon>
        <taxon>Streptophyta</taxon>
        <taxon>Embryophyta</taxon>
        <taxon>Tracheophyta</taxon>
        <taxon>Spermatophyta</taxon>
        <taxon>Magnoliopsida</taxon>
        <taxon>eudicotyledons</taxon>
        <taxon>Gunneridae</taxon>
        <taxon>Pentapetalae</taxon>
        <taxon>rosids</taxon>
        <taxon>fabids</taxon>
        <taxon>Malpighiales</taxon>
        <taxon>Rhizophoraceae</taxon>
        <taxon>Rhizophora</taxon>
    </lineage>
</organism>
<feature type="signal peptide" evidence="1">
    <location>
        <begin position="1"/>
        <end position="27"/>
    </location>
</feature>
<dbReference type="Pfam" id="PF01476">
    <property type="entry name" value="LysM"/>
    <property type="match status" value="1"/>
</dbReference>